<dbReference type="InterPro" id="IPR015424">
    <property type="entry name" value="PyrdxlP-dep_Trfase"/>
</dbReference>
<dbReference type="AlphaFoldDB" id="L0F409"/>
<protein>
    <recommendedName>
        <fullName evidence="4">threonine-phosphate decarboxylase</fullName>
        <ecNumber evidence="4">4.1.1.81</ecNumber>
    </recommendedName>
    <alternativeName>
        <fullName evidence="8">L-threonine-O-3-phosphate decarboxylase</fullName>
    </alternativeName>
</protein>
<evidence type="ECO:0000256" key="5">
    <source>
        <dbReference type="ARBA" id="ARBA00022573"/>
    </source>
</evidence>
<evidence type="ECO:0000256" key="8">
    <source>
        <dbReference type="ARBA" id="ARBA00029996"/>
    </source>
</evidence>
<dbReference type="RefSeq" id="WP_015261545.1">
    <property type="nucleotide sequence ID" value="NC_019903.1"/>
</dbReference>
<dbReference type="GO" id="GO:0048472">
    <property type="term" value="F:threonine-phosphate decarboxylase activity"/>
    <property type="evidence" value="ECO:0007669"/>
    <property type="project" value="UniProtKB-EC"/>
</dbReference>
<name>L0F409_DESDL</name>
<evidence type="ECO:0000256" key="7">
    <source>
        <dbReference type="ARBA" id="ARBA00023239"/>
    </source>
</evidence>
<keyword evidence="7 11" id="KW-0456">Lyase</keyword>
<dbReference type="Gene3D" id="3.90.1150.10">
    <property type="entry name" value="Aspartate Aminotransferase, domain 1"/>
    <property type="match status" value="1"/>
</dbReference>
<dbReference type="InterPro" id="IPR004838">
    <property type="entry name" value="NHTrfase_class1_PyrdxlP-BS"/>
</dbReference>
<dbReference type="EMBL" id="CP003344">
    <property type="protein sequence ID" value="AGA68549.1"/>
    <property type="molecule type" value="Genomic_DNA"/>
</dbReference>
<dbReference type="InterPro" id="IPR004839">
    <property type="entry name" value="Aminotransferase_I/II_large"/>
</dbReference>
<feature type="domain" description="Aminotransferase class I/classII large" evidence="10">
    <location>
        <begin position="19"/>
        <end position="368"/>
    </location>
</feature>
<keyword evidence="12" id="KW-1185">Reference proteome</keyword>
<dbReference type="OrthoDB" id="9813612at2"/>
<sequence length="375" mass="42377">MHGGNLLEAVEQYGRDSFTDLSANINAFGPPEAVWRAIEQSLKAIIHYPDPEYRRLRRKMAQRYSLTEEEILLGNGAGELIFLLLHALKPGRVLIPQPAFSEYERAALACGAEVNKIFLGVEGWDSLDFDRPETQRAWEKAMAENDLIFINSPHNPTGSSLRREQFETIIALAHKSKTWVVLDESFVDFLEDKIRWSGKEYLSDFPNLLVLYSLTKFYSIPGLRLGCIFADPSLLGRLKKQRDPWAVNALAEEAGLAALTDESYAEQVRERLGESKAFFYKEFQSRIKEGKLSGIEVYPSTVNFALIEILDTQGAKDSLGAKLRKKEILQRLGQKGILVRDCDNFQGLSGEFIRVAIKAQESMEALLEGLQMRVK</sequence>
<dbReference type="InterPro" id="IPR015421">
    <property type="entry name" value="PyrdxlP-dep_Trfase_major"/>
</dbReference>
<dbReference type="SUPFAM" id="SSF53383">
    <property type="entry name" value="PLP-dependent transferases"/>
    <property type="match status" value="1"/>
</dbReference>
<dbReference type="eggNOG" id="COG0079">
    <property type="taxonomic scope" value="Bacteria"/>
</dbReference>
<dbReference type="Proteomes" id="UP000010797">
    <property type="component" value="Chromosome"/>
</dbReference>
<proteinExistence type="predicted"/>
<dbReference type="UniPathway" id="UPA00148"/>
<evidence type="ECO:0000313" key="11">
    <source>
        <dbReference type="EMBL" id="AGA68549.1"/>
    </source>
</evidence>
<dbReference type="NCBIfam" id="TIGR01140">
    <property type="entry name" value="L_thr_O3P_dcar"/>
    <property type="match status" value="1"/>
</dbReference>
<evidence type="ECO:0000259" key="10">
    <source>
        <dbReference type="Pfam" id="PF00155"/>
    </source>
</evidence>
<comment type="cofactor">
    <cofactor evidence="1">
        <name>pyridoxal 5'-phosphate</name>
        <dbReference type="ChEBI" id="CHEBI:597326"/>
    </cofactor>
</comment>
<accession>L0F409</accession>
<organism evidence="11 12">
    <name type="scientific">Desulfitobacterium dichloroeliminans (strain LMG P-21439 / DCA1)</name>
    <dbReference type="NCBI Taxonomy" id="871963"/>
    <lineage>
        <taxon>Bacteria</taxon>
        <taxon>Bacillati</taxon>
        <taxon>Bacillota</taxon>
        <taxon>Clostridia</taxon>
        <taxon>Eubacteriales</taxon>
        <taxon>Desulfitobacteriaceae</taxon>
        <taxon>Desulfitobacterium</taxon>
    </lineage>
</organism>
<dbReference type="PROSITE" id="PS00105">
    <property type="entry name" value="AA_TRANSFER_CLASS_1"/>
    <property type="match status" value="1"/>
</dbReference>
<gene>
    <name evidence="11" type="ordered locus">Desdi_1032</name>
</gene>
<evidence type="ECO:0000256" key="3">
    <source>
        <dbReference type="ARBA" id="ARBA00004953"/>
    </source>
</evidence>
<dbReference type="CDD" id="cd00609">
    <property type="entry name" value="AAT_like"/>
    <property type="match status" value="1"/>
</dbReference>
<evidence type="ECO:0000256" key="2">
    <source>
        <dbReference type="ARBA" id="ARBA00003444"/>
    </source>
</evidence>
<dbReference type="Pfam" id="PF00155">
    <property type="entry name" value="Aminotran_1_2"/>
    <property type="match status" value="1"/>
</dbReference>
<evidence type="ECO:0000313" key="12">
    <source>
        <dbReference type="Proteomes" id="UP000010797"/>
    </source>
</evidence>
<comment type="pathway">
    <text evidence="3">Cofactor biosynthesis; adenosylcobalamin biosynthesis.</text>
</comment>
<dbReference type="GO" id="GO:0009236">
    <property type="term" value="P:cobalamin biosynthetic process"/>
    <property type="evidence" value="ECO:0007669"/>
    <property type="project" value="UniProtKB-UniPathway"/>
</dbReference>
<comment type="function">
    <text evidence="2">Decarboxylates L-threonine-O-3-phosphate to yield (R)-1-amino-2-propanol O-2-phosphate, the precursor for the linkage between the nucleotide loop and the corrin ring in cobalamin.</text>
</comment>
<evidence type="ECO:0000256" key="1">
    <source>
        <dbReference type="ARBA" id="ARBA00001933"/>
    </source>
</evidence>
<reference evidence="12" key="1">
    <citation type="submission" date="2012-02" db="EMBL/GenBank/DDBJ databases">
        <title>Complete sequence of Desulfitobacterium dichloroeliminans LMG P-21439.</title>
        <authorList>
            <person name="Lucas S."/>
            <person name="Han J."/>
            <person name="Lapidus A."/>
            <person name="Cheng J.-F."/>
            <person name="Goodwin L."/>
            <person name="Pitluck S."/>
            <person name="Peters L."/>
            <person name="Ovchinnikova G."/>
            <person name="Teshima H."/>
            <person name="Detter J.C."/>
            <person name="Han C."/>
            <person name="Tapia R."/>
            <person name="Land M."/>
            <person name="Hauser L."/>
            <person name="Kyrpides N."/>
            <person name="Ivanova N."/>
            <person name="Pagani I."/>
            <person name="Kruse T."/>
            <person name="de Vos W.M."/>
            <person name="Boon N."/>
            <person name="Smidt H."/>
            <person name="Woyke T."/>
        </authorList>
    </citation>
    <scope>NUCLEOTIDE SEQUENCE [LARGE SCALE GENOMIC DNA]</scope>
    <source>
        <strain evidence="12">LMG P-21439 / DCA1</strain>
    </source>
</reference>
<evidence type="ECO:0000256" key="9">
    <source>
        <dbReference type="ARBA" id="ARBA00048531"/>
    </source>
</evidence>
<dbReference type="EC" id="4.1.1.81" evidence="4"/>
<keyword evidence="5" id="KW-0169">Cobalamin biosynthesis</keyword>
<evidence type="ECO:0000256" key="6">
    <source>
        <dbReference type="ARBA" id="ARBA00022898"/>
    </source>
</evidence>
<dbReference type="PANTHER" id="PTHR42885:SF1">
    <property type="entry name" value="THREONINE-PHOSPHATE DECARBOXYLASE"/>
    <property type="match status" value="1"/>
</dbReference>
<dbReference type="STRING" id="871963.Desdi_1032"/>
<comment type="catalytic activity">
    <reaction evidence="9">
        <text>O-phospho-L-threonine + H(+) = (R)-1-aminopropan-2-yl phosphate + CO2</text>
        <dbReference type="Rhea" id="RHEA:11492"/>
        <dbReference type="ChEBI" id="CHEBI:15378"/>
        <dbReference type="ChEBI" id="CHEBI:16526"/>
        <dbReference type="ChEBI" id="CHEBI:58563"/>
        <dbReference type="ChEBI" id="CHEBI:58675"/>
        <dbReference type="EC" id="4.1.1.81"/>
    </reaction>
</comment>
<dbReference type="Gene3D" id="3.40.640.10">
    <property type="entry name" value="Type I PLP-dependent aspartate aminotransferase-like (Major domain)"/>
    <property type="match status" value="1"/>
</dbReference>
<keyword evidence="6" id="KW-0663">Pyridoxal phosphate</keyword>
<evidence type="ECO:0000256" key="4">
    <source>
        <dbReference type="ARBA" id="ARBA00012285"/>
    </source>
</evidence>
<dbReference type="PANTHER" id="PTHR42885">
    <property type="entry name" value="HISTIDINOL-PHOSPHATE AMINOTRANSFERASE-RELATED"/>
    <property type="match status" value="1"/>
</dbReference>
<dbReference type="HOGENOM" id="CLU_017584_3_2_9"/>
<dbReference type="InterPro" id="IPR015422">
    <property type="entry name" value="PyrdxlP-dep_Trfase_small"/>
</dbReference>
<dbReference type="GO" id="GO:0030170">
    <property type="term" value="F:pyridoxal phosphate binding"/>
    <property type="evidence" value="ECO:0007669"/>
    <property type="project" value="InterPro"/>
</dbReference>
<dbReference type="KEGG" id="ddl:Desdi_1032"/>
<dbReference type="InterPro" id="IPR005860">
    <property type="entry name" value="CobD"/>
</dbReference>